<dbReference type="OrthoDB" id="5332514at2759"/>
<proteinExistence type="predicted"/>
<evidence type="ECO:0000256" key="1">
    <source>
        <dbReference type="SAM" id="MobiDB-lite"/>
    </source>
</evidence>
<evidence type="ECO:0000313" key="3">
    <source>
        <dbReference type="Proteomes" id="UP000267821"/>
    </source>
</evidence>
<dbReference type="EMBL" id="ML121590">
    <property type="protein sequence ID" value="RPB19359.1"/>
    <property type="molecule type" value="Genomic_DNA"/>
</dbReference>
<feature type="compositionally biased region" description="Polar residues" evidence="1">
    <location>
        <begin position="73"/>
        <end position="89"/>
    </location>
</feature>
<dbReference type="InParanoid" id="A0A3N4LD12"/>
<feature type="region of interest" description="Disordered" evidence="1">
    <location>
        <begin position="247"/>
        <end position="285"/>
    </location>
</feature>
<gene>
    <name evidence="2" type="ORF">L211DRAFT_871336</name>
</gene>
<sequence length="301" mass="32631">MASDAPQHPIPYSSLTENPSKSDTGNDTVTDYSPKASLTVSQSHRTPSGTPTSPSKRRWGSRTTPPPPKQNRKGSASTPAPCYTPTNSPEKLRSMQSSPGSGRSSRRLNKGFSGGGYQHQRVRAPGSPPTPYATSGRDKPGFYGLGQQGYDDAGSGYFGISKLNLSLSQAERTKEDLAAATFSSGGEYTVQLQGTPGFFGSMEERQKRYRELNQMRIRNWERFYGDMDGKREGGGLRNSGIGRKLVGLRGGRAPGLEDGSGHNTKMEGEKRTEGNANTERETEVQEKGQFVPVKFVLDIDA</sequence>
<evidence type="ECO:0000313" key="2">
    <source>
        <dbReference type="EMBL" id="RPB19359.1"/>
    </source>
</evidence>
<feature type="compositionally biased region" description="Polar residues" evidence="1">
    <location>
        <begin position="13"/>
        <end position="54"/>
    </location>
</feature>
<reference evidence="2 3" key="1">
    <citation type="journal article" date="2018" name="Nat. Ecol. Evol.">
        <title>Pezizomycetes genomes reveal the molecular basis of ectomycorrhizal truffle lifestyle.</title>
        <authorList>
            <person name="Murat C."/>
            <person name="Payen T."/>
            <person name="Noel B."/>
            <person name="Kuo A."/>
            <person name="Morin E."/>
            <person name="Chen J."/>
            <person name="Kohler A."/>
            <person name="Krizsan K."/>
            <person name="Balestrini R."/>
            <person name="Da Silva C."/>
            <person name="Montanini B."/>
            <person name="Hainaut M."/>
            <person name="Levati E."/>
            <person name="Barry K.W."/>
            <person name="Belfiori B."/>
            <person name="Cichocki N."/>
            <person name="Clum A."/>
            <person name="Dockter R.B."/>
            <person name="Fauchery L."/>
            <person name="Guy J."/>
            <person name="Iotti M."/>
            <person name="Le Tacon F."/>
            <person name="Lindquist E.A."/>
            <person name="Lipzen A."/>
            <person name="Malagnac F."/>
            <person name="Mello A."/>
            <person name="Molinier V."/>
            <person name="Miyauchi S."/>
            <person name="Poulain J."/>
            <person name="Riccioni C."/>
            <person name="Rubini A."/>
            <person name="Sitrit Y."/>
            <person name="Splivallo R."/>
            <person name="Traeger S."/>
            <person name="Wang M."/>
            <person name="Zifcakova L."/>
            <person name="Wipf D."/>
            <person name="Zambonelli A."/>
            <person name="Paolocci F."/>
            <person name="Nowrousian M."/>
            <person name="Ottonello S."/>
            <person name="Baldrian P."/>
            <person name="Spatafora J.W."/>
            <person name="Henrissat B."/>
            <person name="Nagy L.G."/>
            <person name="Aury J.M."/>
            <person name="Wincker P."/>
            <person name="Grigoriev I.V."/>
            <person name="Bonfante P."/>
            <person name="Martin F.M."/>
        </authorList>
    </citation>
    <scope>NUCLEOTIDE SEQUENCE [LARGE SCALE GENOMIC DNA]</scope>
    <source>
        <strain evidence="2 3">ATCC MYA-4762</strain>
    </source>
</reference>
<accession>A0A3N4LD12</accession>
<dbReference type="Proteomes" id="UP000267821">
    <property type="component" value="Unassembled WGS sequence"/>
</dbReference>
<organism evidence="2 3">
    <name type="scientific">Terfezia boudieri ATCC MYA-4762</name>
    <dbReference type="NCBI Taxonomy" id="1051890"/>
    <lineage>
        <taxon>Eukaryota</taxon>
        <taxon>Fungi</taxon>
        <taxon>Dikarya</taxon>
        <taxon>Ascomycota</taxon>
        <taxon>Pezizomycotina</taxon>
        <taxon>Pezizomycetes</taxon>
        <taxon>Pezizales</taxon>
        <taxon>Pezizaceae</taxon>
        <taxon>Terfezia</taxon>
    </lineage>
</organism>
<feature type="compositionally biased region" description="Low complexity" evidence="1">
    <location>
        <begin position="94"/>
        <end position="103"/>
    </location>
</feature>
<name>A0A3N4LD12_9PEZI</name>
<dbReference type="AlphaFoldDB" id="A0A3N4LD12"/>
<feature type="region of interest" description="Disordered" evidence="1">
    <location>
        <begin position="1"/>
        <end position="143"/>
    </location>
</feature>
<protein>
    <submittedName>
        <fullName evidence="2">Uncharacterized protein</fullName>
    </submittedName>
</protein>
<feature type="compositionally biased region" description="Basic and acidic residues" evidence="1">
    <location>
        <begin position="264"/>
        <end position="285"/>
    </location>
</feature>
<keyword evidence="3" id="KW-1185">Reference proteome</keyword>